<gene>
    <name evidence="2" type="ORF">NEA10_04095</name>
</gene>
<proteinExistence type="predicted"/>
<evidence type="ECO:0000313" key="2">
    <source>
        <dbReference type="EMBL" id="USR91918.1"/>
    </source>
</evidence>
<evidence type="ECO:0000313" key="3">
    <source>
        <dbReference type="Proteomes" id="UP001056708"/>
    </source>
</evidence>
<name>A0ABY5ARR6_9CYAN</name>
<feature type="compositionally biased region" description="Polar residues" evidence="1">
    <location>
        <begin position="272"/>
        <end position="285"/>
    </location>
</feature>
<dbReference type="Proteomes" id="UP001056708">
    <property type="component" value="Chromosome"/>
</dbReference>
<evidence type="ECO:0000256" key="1">
    <source>
        <dbReference type="SAM" id="MobiDB-lite"/>
    </source>
</evidence>
<feature type="region of interest" description="Disordered" evidence="1">
    <location>
        <begin position="254"/>
        <end position="310"/>
    </location>
</feature>
<organism evidence="2 3">
    <name type="scientific">Phormidium yuhuli AB48</name>
    <dbReference type="NCBI Taxonomy" id="2940671"/>
    <lineage>
        <taxon>Bacteria</taxon>
        <taxon>Bacillati</taxon>
        <taxon>Cyanobacteriota</taxon>
        <taxon>Cyanophyceae</taxon>
        <taxon>Oscillatoriophycideae</taxon>
        <taxon>Oscillatoriales</taxon>
        <taxon>Oscillatoriaceae</taxon>
        <taxon>Phormidium</taxon>
        <taxon>Phormidium yuhuli</taxon>
    </lineage>
</organism>
<feature type="region of interest" description="Disordered" evidence="1">
    <location>
        <begin position="386"/>
        <end position="437"/>
    </location>
</feature>
<protein>
    <submittedName>
        <fullName evidence="2">Uncharacterized protein</fullName>
    </submittedName>
</protein>
<reference evidence="2" key="1">
    <citation type="submission" date="2022-06" db="EMBL/GenBank/DDBJ databases">
        <title>Genome sequence of Phormidium yuhuli AB48 isolated from an industrial photobioreactor environment.</title>
        <authorList>
            <person name="Qiu Y."/>
            <person name="Noonan A.J.C."/>
            <person name="Dofher K."/>
            <person name="Koch M."/>
            <person name="Kieft B."/>
            <person name="Lin X."/>
            <person name="Ziels R.M."/>
            <person name="Hallam S.J."/>
        </authorList>
    </citation>
    <scope>NUCLEOTIDE SEQUENCE</scope>
    <source>
        <strain evidence="2">AB48</strain>
    </source>
</reference>
<sequence length="494" mass="55737">MSTYTGRYQSRFFNFVAEQSLRLSTATAKAARHVRFAAQTAVQAVLYPVYAIFQTARRLDRQFSSRSRQANPLPACDRPIEDVLEEVERLNLTSEPIRGIASSRADGQLQLVSPENRPLDVIPPSQQDHLDQYLLQAIASYWHQTLKAVRPAPKPYPVRIFKRAMVWVQRSPLALSLNWFNESELVKTPRPSRQLPESEPQGFPLSPQAVALIDRQIAHLENEYLLPIVEEPEPAWVKIQLIVKAAFDYFFGSNPETPDEATPPQTGLKPPSNRSPSLSGTQQRQLAAAPGDLKRQGPTSLQGFEPSGDGSRLYERVQELIERAIAYFFNLDSPHHPRTDQTVSLPDPWDSPELPPKHPLQVIAGATAAIPLPEGVRLKTPWTELCQPPLRPEAPGELVSPQAPKSGKPQTVQATSSPLAQSQPSETPGELTSVDRYSKQEWQPEFKPEWIEAYVNDVHYVRHPLETVLHWLDSLLVKLETWVINLWKTLFNRD</sequence>
<dbReference type="RefSeq" id="WP_252663945.1">
    <property type="nucleotide sequence ID" value="NZ_CP098611.1"/>
</dbReference>
<dbReference type="EMBL" id="CP098611">
    <property type="protein sequence ID" value="USR91918.1"/>
    <property type="molecule type" value="Genomic_DNA"/>
</dbReference>
<accession>A0ABY5ARR6</accession>
<feature type="region of interest" description="Disordered" evidence="1">
    <location>
        <begin position="332"/>
        <end position="358"/>
    </location>
</feature>
<feature type="compositionally biased region" description="Polar residues" evidence="1">
    <location>
        <begin position="408"/>
        <end position="426"/>
    </location>
</feature>
<keyword evidence="3" id="KW-1185">Reference proteome</keyword>